<evidence type="ECO:0000313" key="2">
    <source>
        <dbReference type="EMBL" id="QDT13326.1"/>
    </source>
</evidence>
<dbReference type="OrthoDB" id="265353at2"/>
<evidence type="ECO:0008006" key="4">
    <source>
        <dbReference type="Google" id="ProtNLM"/>
    </source>
</evidence>
<dbReference type="Proteomes" id="UP000319817">
    <property type="component" value="Chromosome"/>
</dbReference>
<feature type="transmembrane region" description="Helical" evidence="1">
    <location>
        <begin position="26"/>
        <end position="44"/>
    </location>
</feature>
<dbReference type="EMBL" id="CP036526">
    <property type="protein sequence ID" value="QDT13326.1"/>
    <property type="molecule type" value="Genomic_DNA"/>
</dbReference>
<dbReference type="InterPro" id="IPR034756">
    <property type="entry name" value="T2SSM_b"/>
</dbReference>
<protein>
    <recommendedName>
        <fullName evidence="4">General secretion pathway, M protein</fullName>
    </recommendedName>
</protein>
<dbReference type="Pfam" id="PF10741">
    <property type="entry name" value="T2SSM_b"/>
    <property type="match status" value="1"/>
</dbReference>
<dbReference type="InterPro" id="IPR014717">
    <property type="entry name" value="Transl_elong_EF1B/ribsomal_bS6"/>
</dbReference>
<name>A0A517P1S3_9BACT</name>
<sequence length="180" mass="20160">MSKEKDWRAELQQVAQHLRNPLRMRMAVAGVALAIMFFAVSEPLHGRMKKQKRELADLENTAKVAQEVVLLRAHLEAVQPGIMAGDSNDAITSHLIDLVRGESVDLMRIDTEAPSRMGPLESVRVSMDVTGSFDSLSRLLQQLESGVYLLRIESVSIKPAERNRRTPSMQLSLLMLKEKS</sequence>
<proteinExistence type="predicted"/>
<keyword evidence="1" id="KW-0812">Transmembrane</keyword>
<evidence type="ECO:0000313" key="3">
    <source>
        <dbReference type="Proteomes" id="UP000319817"/>
    </source>
</evidence>
<evidence type="ECO:0000256" key="1">
    <source>
        <dbReference type="SAM" id="Phobius"/>
    </source>
</evidence>
<dbReference type="AlphaFoldDB" id="A0A517P1S3"/>
<keyword evidence="1" id="KW-1133">Transmembrane helix</keyword>
<dbReference type="RefSeq" id="WP_145421073.1">
    <property type="nucleotide sequence ID" value="NZ_CP036526.1"/>
</dbReference>
<keyword evidence="1" id="KW-0472">Membrane</keyword>
<dbReference type="Gene3D" id="3.30.70.60">
    <property type="match status" value="1"/>
</dbReference>
<accession>A0A517P1S3</accession>
<gene>
    <name evidence="2" type="ORF">K239x_53440</name>
</gene>
<keyword evidence="3" id="KW-1185">Reference proteome</keyword>
<reference evidence="2 3" key="1">
    <citation type="submission" date="2019-02" db="EMBL/GenBank/DDBJ databases">
        <title>Deep-cultivation of Planctomycetes and their phenomic and genomic characterization uncovers novel biology.</title>
        <authorList>
            <person name="Wiegand S."/>
            <person name="Jogler M."/>
            <person name="Boedeker C."/>
            <person name="Pinto D."/>
            <person name="Vollmers J."/>
            <person name="Rivas-Marin E."/>
            <person name="Kohn T."/>
            <person name="Peeters S.H."/>
            <person name="Heuer A."/>
            <person name="Rast P."/>
            <person name="Oberbeckmann S."/>
            <person name="Bunk B."/>
            <person name="Jeske O."/>
            <person name="Meyerdierks A."/>
            <person name="Storesund J.E."/>
            <person name="Kallscheuer N."/>
            <person name="Luecker S."/>
            <person name="Lage O.M."/>
            <person name="Pohl T."/>
            <person name="Merkel B.J."/>
            <person name="Hornburger P."/>
            <person name="Mueller R.-W."/>
            <person name="Bruemmer F."/>
            <person name="Labrenz M."/>
            <person name="Spormann A.M."/>
            <person name="Op den Camp H."/>
            <person name="Overmann J."/>
            <person name="Amann R."/>
            <person name="Jetten M.S.M."/>
            <person name="Mascher T."/>
            <person name="Medema M.H."/>
            <person name="Devos D.P."/>
            <person name="Kaster A.-K."/>
            <person name="Ovreas L."/>
            <person name="Rohde M."/>
            <person name="Galperin M.Y."/>
            <person name="Jogler C."/>
        </authorList>
    </citation>
    <scope>NUCLEOTIDE SEQUENCE [LARGE SCALE GENOMIC DNA]</scope>
    <source>
        <strain evidence="2 3">K23_9</strain>
    </source>
</reference>
<organism evidence="2 3">
    <name type="scientific">Stieleria marina</name>
    <dbReference type="NCBI Taxonomy" id="1930275"/>
    <lineage>
        <taxon>Bacteria</taxon>
        <taxon>Pseudomonadati</taxon>
        <taxon>Planctomycetota</taxon>
        <taxon>Planctomycetia</taxon>
        <taxon>Pirellulales</taxon>
        <taxon>Pirellulaceae</taxon>
        <taxon>Stieleria</taxon>
    </lineage>
</organism>